<protein>
    <submittedName>
        <fullName evidence="5">KLLA0D08888p</fullName>
    </submittedName>
</protein>
<gene>
    <name evidence="5" type="ORF">KLLA0_D08888g</name>
</gene>
<evidence type="ECO:0000256" key="1">
    <source>
        <dbReference type="ARBA" id="ARBA00005724"/>
    </source>
</evidence>
<dbReference type="Pfam" id="PF10304">
    <property type="entry name" value="RTP1_C2"/>
    <property type="match status" value="1"/>
</dbReference>
<dbReference type="HOGENOM" id="CLU_006300_1_0_1"/>
<dbReference type="PaxDb" id="284590-Q6CRI1"/>
<dbReference type="EMBL" id="CR382124">
    <property type="protein sequence ID" value="CAH00554.1"/>
    <property type="molecule type" value="Genomic_DNA"/>
</dbReference>
<sequence length="961" mass="109448">MSNKLTEVLSRKLDFVSDTPIDAFFQELDEFLKPIKHNDDIGDIYESLNLSNKELIEKLAKFLTRLCSLVAEKQQENADIIPISLHDMKDFDTLINLLVIHGITANLPIDIGIPIEQRRLDVFKEENKLYKVPNGKIADVETLKVALLAFESIFLHTPENNYVRKIILKGGPGYSDTMIGYMALMCTTGNAAFEEKLRKMETIKDTYSLFEIYSLLLSTIKNDKAKAWPLNRLSLLVIERSDGLISLIDFVIGLREDVQVDTSKFERVNQIVTSKPRSISSVEYFDKLFVQIYEGLTHIDKPILVSCLNGLVTAFYLKNKRIVKDFLFSKIYGILYNLDSKDISVKELNDMINVLISLERTPYVEVINEMILGHNNGQSFYLNLWIYSMFLKNHQKIAPDGAKDHYYNIILGLIKTYMVITEGYKYLHVILLNMVNYDHDSWEYKIDLETHLAYITVKEQRISEDLGIGKLSVEEETTKRFQKLFMDIDPAVELFIELLARIDDQQVNKSIFSAVINNWLMQEPRNSSESNQSLNFVNDERNNSFADSLQSMIFLKVLEKMNEVFKSNMLAEPADLLVIILQILDFTRDSKEISVEPDSDDEDEDDAANLTNFTENNDGDMIINDNTLEVALKLINSIIPTFHSAYSPKEKELLSSIQKKIEPFVSRDDCKELYDQISDVLLLPTSQAEANSSNEQDKALLKKALTNVNDPLVPIRAHGLLQLRQLIEKKSPLIDVKKVFAIHITQLHDQDAFIYLNVIRGLGVLVQFAPNETLDLLLQFYRACRNKNSVDDILKVGEVFIHYVSVQGKSFSGPKAAKLIEVCLENIRAKDQLDNRIRMSSMSILGQCLESNALGIRGLIADILDCAFGILTFETGNDTDDINIKKNSAIMRRSAVHVVYDLMLNSGLNLFPENYPPEKIKSTLEYVATQDDDYLVCEQIKTVSNHLEALLQEKVIGGLAN</sequence>
<keyword evidence="6" id="KW-1185">Reference proteome</keyword>
<dbReference type="GO" id="GO:0009306">
    <property type="term" value="P:protein secretion"/>
    <property type="evidence" value="ECO:0007669"/>
    <property type="project" value="TreeGrafter"/>
</dbReference>
<evidence type="ECO:0000256" key="2">
    <source>
        <dbReference type="SAM" id="MobiDB-lite"/>
    </source>
</evidence>
<dbReference type="FunCoup" id="Q6CRI1">
    <property type="interactions" value="102"/>
</dbReference>
<evidence type="ECO:0000259" key="3">
    <source>
        <dbReference type="Pfam" id="PF10304"/>
    </source>
</evidence>
<reference evidence="5 6" key="1">
    <citation type="journal article" date="2004" name="Nature">
        <title>Genome evolution in yeasts.</title>
        <authorList>
            <consortium name="Genolevures"/>
            <person name="Dujon B."/>
            <person name="Sherman D."/>
            <person name="Fischer G."/>
            <person name="Durrens P."/>
            <person name="Casaregola S."/>
            <person name="Lafontaine I."/>
            <person name="de Montigny J."/>
            <person name="Marck C."/>
            <person name="Neuveglise C."/>
            <person name="Talla E."/>
            <person name="Goffard N."/>
            <person name="Frangeul L."/>
            <person name="Aigle M."/>
            <person name="Anthouard V."/>
            <person name="Babour A."/>
            <person name="Barbe V."/>
            <person name="Barnay S."/>
            <person name="Blanchin S."/>
            <person name="Beckerich J.M."/>
            <person name="Beyne E."/>
            <person name="Bleykasten C."/>
            <person name="Boisrame A."/>
            <person name="Boyer J."/>
            <person name="Cattolico L."/>
            <person name="Confanioleri F."/>
            <person name="de Daruvar A."/>
            <person name="Despons L."/>
            <person name="Fabre E."/>
            <person name="Fairhead C."/>
            <person name="Ferry-Dumazet H."/>
            <person name="Groppi A."/>
            <person name="Hantraye F."/>
            <person name="Hennequin C."/>
            <person name="Jauniaux N."/>
            <person name="Joyet P."/>
            <person name="Kachouri R."/>
            <person name="Kerrest A."/>
            <person name="Koszul R."/>
            <person name="Lemaire M."/>
            <person name="Lesur I."/>
            <person name="Ma L."/>
            <person name="Muller H."/>
            <person name="Nicaud J.M."/>
            <person name="Nikolski M."/>
            <person name="Oztas S."/>
            <person name="Ozier-Kalogeropoulos O."/>
            <person name="Pellenz S."/>
            <person name="Potier S."/>
            <person name="Richard G.F."/>
            <person name="Straub M.L."/>
            <person name="Suleau A."/>
            <person name="Swennene D."/>
            <person name="Tekaia F."/>
            <person name="Wesolowski-Louvel M."/>
            <person name="Westhof E."/>
            <person name="Wirth B."/>
            <person name="Zeniou-Meyer M."/>
            <person name="Zivanovic I."/>
            <person name="Bolotin-Fukuhara M."/>
            <person name="Thierry A."/>
            <person name="Bouchier C."/>
            <person name="Caudron B."/>
            <person name="Scarpelli C."/>
            <person name="Gaillardin C."/>
            <person name="Weissenbach J."/>
            <person name="Wincker P."/>
            <person name="Souciet J.L."/>
        </authorList>
    </citation>
    <scope>NUCLEOTIDE SEQUENCE [LARGE SCALE GENOMIC DNA]</scope>
    <source>
        <strain evidence="6">ATCC 8585 / CBS 2359 / DSM 70799 / NBRC 1267 / NRRL Y-1140 / WM37</strain>
    </source>
</reference>
<feature type="domain" description="RNA polymerase II assembly factor Rtp1 C-terminal" evidence="3">
    <location>
        <begin position="918"/>
        <end position="949"/>
    </location>
</feature>
<organism evidence="5 6">
    <name type="scientific">Kluyveromyces lactis (strain ATCC 8585 / CBS 2359 / DSM 70799 / NBRC 1267 / NRRL Y-1140 / WM37)</name>
    <name type="common">Yeast</name>
    <name type="synonym">Candida sphaerica</name>
    <dbReference type="NCBI Taxonomy" id="284590"/>
    <lineage>
        <taxon>Eukaryota</taxon>
        <taxon>Fungi</taxon>
        <taxon>Dikarya</taxon>
        <taxon>Ascomycota</taxon>
        <taxon>Saccharomycotina</taxon>
        <taxon>Saccharomycetes</taxon>
        <taxon>Saccharomycetales</taxon>
        <taxon>Saccharomycetaceae</taxon>
        <taxon>Kluyveromyces</taxon>
    </lineage>
</organism>
<evidence type="ECO:0000313" key="6">
    <source>
        <dbReference type="Proteomes" id="UP000000598"/>
    </source>
</evidence>
<dbReference type="eggNOG" id="KOG4653">
    <property type="taxonomic scope" value="Eukaryota"/>
</dbReference>
<feature type="region of interest" description="Disordered" evidence="2">
    <location>
        <begin position="593"/>
        <end position="616"/>
    </location>
</feature>
<dbReference type="InterPro" id="IPR019414">
    <property type="entry name" value="Rtp1_C2"/>
</dbReference>
<dbReference type="Pfam" id="PF10363">
    <property type="entry name" value="RTP1_C1"/>
    <property type="match status" value="1"/>
</dbReference>
<comment type="similarity">
    <text evidence="1">Belongs to the Tango6 family.</text>
</comment>
<evidence type="ECO:0000259" key="4">
    <source>
        <dbReference type="Pfam" id="PF10363"/>
    </source>
</evidence>
<dbReference type="OMA" id="KRAYGAP"/>
<dbReference type="InterPro" id="IPR019451">
    <property type="entry name" value="Rtp1_C1"/>
</dbReference>
<dbReference type="SUPFAM" id="SSF48371">
    <property type="entry name" value="ARM repeat"/>
    <property type="match status" value="1"/>
</dbReference>
<dbReference type="InParanoid" id="Q6CRI1"/>
<accession>Q6CRI1</accession>
<dbReference type="PANTHER" id="PTHR20959">
    <property type="entry name" value="TRANSPORT AND GOLGI ORGANIZATION PROTEIN 6 FAMILY MEMBER"/>
    <property type="match status" value="1"/>
</dbReference>
<dbReference type="Proteomes" id="UP000000598">
    <property type="component" value="Chromosome D"/>
</dbReference>
<feature type="compositionally biased region" description="Acidic residues" evidence="2">
    <location>
        <begin position="595"/>
        <end position="607"/>
    </location>
</feature>
<dbReference type="InterPro" id="IPR016024">
    <property type="entry name" value="ARM-type_fold"/>
</dbReference>
<evidence type="ECO:0000313" key="5">
    <source>
        <dbReference type="EMBL" id="CAH00554.1"/>
    </source>
</evidence>
<dbReference type="InterPro" id="IPR039600">
    <property type="entry name" value="TANGO6/Rtp1"/>
</dbReference>
<dbReference type="AlphaFoldDB" id="Q6CRI1"/>
<name>Q6CRI1_KLULA</name>
<feature type="domain" description="RNA polymerase II assembly factor Rtp1 C-terminal" evidence="4">
    <location>
        <begin position="701"/>
        <end position="809"/>
    </location>
</feature>
<proteinExistence type="inferred from homology"/>
<dbReference type="PANTHER" id="PTHR20959:SF1">
    <property type="entry name" value="TRANSPORT AND GOLGI ORGANIZATION PROTEIN 6 HOMOLOG"/>
    <property type="match status" value="1"/>
</dbReference>
<dbReference type="KEGG" id="kla:KLLA0_D08888g"/>